<dbReference type="GeneID" id="29069596"/>
<keyword evidence="3" id="KW-0687">Ribonucleoprotein</keyword>
<dbReference type="InterPro" id="IPR050063">
    <property type="entry name" value="Ribosomal_protein_uL29"/>
</dbReference>
<accession>A0A1C9C7X4</accession>
<dbReference type="InterPro" id="IPR036049">
    <property type="entry name" value="Ribosomal_uL29_sf"/>
</dbReference>
<dbReference type="EMBL" id="KX284709">
    <property type="protein sequence ID" value="AOM64471.1"/>
    <property type="molecule type" value="Genomic_DNA"/>
</dbReference>
<keyword evidence="2 6" id="KW-0689">Ribosomal protein</keyword>
<evidence type="ECO:0000256" key="5">
    <source>
        <dbReference type="ARBA" id="ARBA00042960"/>
    </source>
</evidence>
<dbReference type="Gene3D" id="1.10.287.310">
    <property type="match status" value="1"/>
</dbReference>
<proteinExistence type="inferred from homology"/>
<sequence>MPFQKINEIKNLSPDEISKKIINIKKEIFNLKFQQATKQKIKPHIFKHKKHELAQILMLETKNING</sequence>
<geneLocation type="plastid" evidence="6"/>
<keyword evidence="6" id="KW-0934">Plastid</keyword>
<reference evidence="6" key="1">
    <citation type="journal article" date="2016" name="BMC Biol.">
        <title>Parallel evolution of highly conserved plastid genome architecture in red seaweeds and seed plants.</title>
        <authorList>
            <person name="Lee J."/>
            <person name="Cho C.H."/>
            <person name="Park S.I."/>
            <person name="Choi J.W."/>
            <person name="Song H.S."/>
            <person name="West J.A."/>
            <person name="Bhattacharya D."/>
            <person name="Yoon H.S."/>
        </authorList>
    </citation>
    <scope>NUCLEOTIDE SEQUENCE</scope>
</reference>
<evidence type="ECO:0000256" key="3">
    <source>
        <dbReference type="ARBA" id="ARBA00023274"/>
    </source>
</evidence>
<dbReference type="SUPFAM" id="SSF46561">
    <property type="entry name" value="Ribosomal protein L29 (L29p)"/>
    <property type="match status" value="1"/>
</dbReference>
<dbReference type="GO" id="GO:0003735">
    <property type="term" value="F:structural constituent of ribosome"/>
    <property type="evidence" value="ECO:0007669"/>
    <property type="project" value="InterPro"/>
</dbReference>
<comment type="similarity">
    <text evidence="1">Belongs to the universal ribosomal protein uL29 family.</text>
</comment>
<dbReference type="PANTHER" id="PTHR10916:SF0">
    <property type="entry name" value="LARGE RIBOSOMAL SUBUNIT PROTEIN UL29C"/>
    <property type="match status" value="1"/>
</dbReference>
<dbReference type="GO" id="GO:0006412">
    <property type="term" value="P:translation"/>
    <property type="evidence" value="ECO:0007669"/>
    <property type="project" value="InterPro"/>
</dbReference>
<protein>
    <recommendedName>
        <fullName evidence="4">Large ribosomal subunit protein uL29c</fullName>
    </recommendedName>
    <alternativeName>
        <fullName evidence="5">50S ribosomal protein L29, chloroplastic</fullName>
    </alternativeName>
</protein>
<evidence type="ECO:0000256" key="2">
    <source>
        <dbReference type="ARBA" id="ARBA00022980"/>
    </source>
</evidence>
<dbReference type="AlphaFoldDB" id="A0A1C9C7X4"/>
<organism evidence="6">
    <name type="scientific">Rhodymenia pseudopalmata</name>
    <name type="common">Red alga</name>
    <dbReference type="NCBI Taxonomy" id="31502"/>
    <lineage>
        <taxon>Eukaryota</taxon>
        <taxon>Rhodophyta</taxon>
        <taxon>Florideophyceae</taxon>
        <taxon>Rhodymeniophycidae</taxon>
        <taxon>Rhodymeniales</taxon>
        <taxon>Rhodymeniaceae</taxon>
        <taxon>Rhodymenia</taxon>
    </lineage>
</organism>
<evidence type="ECO:0000313" key="6">
    <source>
        <dbReference type="EMBL" id="AOM64471.1"/>
    </source>
</evidence>
<gene>
    <name evidence="6" type="primary">rpl29</name>
    <name evidence="6" type="ORF">Rhodyp_193</name>
</gene>
<dbReference type="Pfam" id="PF00831">
    <property type="entry name" value="Ribosomal_L29"/>
    <property type="match status" value="1"/>
</dbReference>
<dbReference type="NCBIfam" id="TIGR00012">
    <property type="entry name" value="L29"/>
    <property type="match status" value="1"/>
</dbReference>
<dbReference type="HAMAP" id="MF_00374">
    <property type="entry name" value="Ribosomal_uL29"/>
    <property type="match status" value="1"/>
</dbReference>
<dbReference type="GO" id="GO:0022625">
    <property type="term" value="C:cytosolic large ribosomal subunit"/>
    <property type="evidence" value="ECO:0007669"/>
    <property type="project" value="TreeGrafter"/>
</dbReference>
<evidence type="ECO:0000256" key="1">
    <source>
        <dbReference type="ARBA" id="ARBA00009254"/>
    </source>
</evidence>
<dbReference type="InterPro" id="IPR001854">
    <property type="entry name" value="Ribosomal_uL29"/>
</dbReference>
<dbReference type="RefSeq" id="YP_009293789.1">
    <property type="nucleotide sequence ID" value="NC_031144.1"/>
</dbReference>
<dbReference type="PANTHER" id="PTHR10916">
    <property type="entry name" value="60S RIBOSOMAL PROTEIN L35/50S RIBOSOMAL PROTEIN L29"/>
    <property type="match status" value="1"/>
</dbReference>
<evidence type="ECO:0000256" key="4">
    <source>
        <dbReference type="ARBA" id="ARBA00040028"/>
    </source>
</evidence>
<name>A0A1C9C7X4_RHOPU</name>